<dbReference type="STRING" id="8022.A0A060WFY9"/>
<evidence type="ECO:0000256" key="1">
    <source>
        <dbReference type="SAM" id="MobiDB-lite"/>
    </source>
</evidence>
<reference evidence="2" key="1">
    <citation type="journal article" date="2014" name="Nat. Commun.">
        <title>The rainbow trout genome provides novel insights into evolution after whole-genome duplication in vertebrates.</title>
        <authorList>
            <person name="Berthelot C."/>
            <person name="Brunet F."/>
            <person name="Chalopin D."/>
            <person name="Juanchich A."/>
            <person name="Bernard M."/>
            <person name="Noel B."/>
            <person name="Bento P."/>
            <person name="Da Silva C."/>
            <person name="Labadie K."/>
            <person name="Alberti A."/>
            <person name="Aury J.M."/>
            <person name="Louis A."/>
            <person name="Dehais P."/>
            <person name="Bardou P."/>
            <person name="Montfort J."/>
            <person name="Klopp C."/>
            <person name="Cabau C."/>
            <person name="Gaspin C."/>
            <person name="Thorgaard G.H."/>
            <person name="Boussaha M."/>
            <person name="Quillet E."/>
            <person name="Guyomard R."/>
            <person name="Galiana D."/>
            <person name="Bobe J."/>
            <person name="Volff J.N."/>
            <person name="Genet C."/>
            <person name="Wincker P."/>
            <person name="Jaillon O."/>
            <person name="Roest Crollius H."/>
            <person name="Guiguen Y."/>
        </authorList>
    </citation>
    <scope>NUCLEOTIDE SEQUENCE [LARGE SCALE GENOMIC DNA]</scope>
</reference>
<dbReference type="PaxDb" id="8022-A0A060WFY9"/>
<feature type="compositionally biased region" description="Polar residues" evidence="1">
    <location>
        <begin position="53"/>
        <end position="73"/>
    </location>
</feature>
<dbReference type="EMBL" id="FR904442">
    <property type="protein sequence ID" value="CDQ63470.1"/>
    <property type="molecule type" value="Genomic_DNA"/>
</dbReference>
<feature type="compositionally biased region" description="Basic and acidic residues" evidence="1">
    <location>
        <begin position="122"/>
        <end position="134"/>
    </location>
</feature>
<organism evidence="2 3">
    <name type="scientific">Oncorhynchus mykiss</name>
    <name type="common">Rainbow trout</name>
    <name type="synonym">Salmo gairdneri</name>
    <dbReference type="NCBI Taxonomy" id="8022"/>
    <lineage>
        <taxon>Eukaryota</taxon>
        <taxon>Metazoa</taxon>
        <taxon>Chordata</taxon>
        <taxon>Craniata</taxon>
        <taxon>Vertebrata</taxon>
        <taxon>Euteleostomi</taxon>
        <taxon>Actinopterygii</taxon>
        <taxon>Neopterygii</taxon>
        <taxon>Teleostei</taxon>
        <taxon>Protacanthopterygii</taxon>
        <taxon>Salmoniformes</taxon>
        <taxon>Salmonidae</taxon>
        <taxon>Salmoninae</taxon>
        <taxon>Oncorhynchus</taxon>
    </lineage>
</organism>
<dbReference type="Proteomes" id="UP000193380">
    <property type="component" value="Unassembled WGS sequence"/>
</dbReference>
<feature type="compositionally biased region" description="Polar residues" evidence="1">
    <location>
        <begin position="102"/>
        <end position="112"/>
    </location>
</feature>
<name>A0A060WFY9_ONCMY</name>
<evidence type="ECO:0000313" key="3">
    <source>
        <dbReference type="Proteomes" id="UP000193380"/>
    </source>
</evidence>
<accession>A0A060WFY9</accession>
<feature type="region of interest" description="Disordered" evidence="1">
    <location>
        <begin position="1"/>
        <end position="84"/>
    </location>
</feature>
<feature type="region of interest" description="Disordered" evidence="1">
    <location>
        <begin position="97"/>
        <end position="147"/>
    </location>
</feature>
<protein>
    <submittedName>
        <fullName evidence="2">Uncharacterized protein</fullName>
    </submittedName>
</protein>
<evidence type="ECO:0000313" key="2">
    <source>
        <dbReference type="EMBL" id="CDQ63470.1"/>
    </source>
</evidence>
<gene>
    <name evidence="2" type="ORF">GSONMT00069238001</name>
</gene>
<sequence>MLTSSDKSLSLMPDHCAPAGLASGPKGSTSSRVHGTRSSLSLPEPEPWRRTPSPGTTRQGGLVQESRSCSLQVPHSGLETLDLPPRAASFDVPYRMEEAGSDTGSGSVSPCSMQRRRGGIVDQRDVIRAHESHKMQSTPQARRKDWE</sequence>
<proteinExistence type="predicted"/>
<dbReference type="AlphaFoldDB" id="A0A060WFY9"/>
<feature type="compositionally biased region" description="Polar residues" evidence="1">
    <location>
        <begin position="26"/>
        <end position="41"/>
    </location>
</feature>
<reference evidence="2" key="2">
    <citation type="submission" date="2014-03" db="EMBL/GenBank/DDBJ databases">
        <authorList>
            <person name="Genoscope - CEA"/>
        </authorList>
    </citation>
    <scope>NUCLEOTIDE SEQUENCE</scope>
</reference>